<keyword evidence="3" id="KW-1185">Reference proteome</keyword>
<gene>
    <name evidence="2" type="ORF">NDU88_006324</name>
</gene>
<evidence type="ECO:0000313" key="3">
    <source>
        <dbReference type="Proteomes" id="UP001066276"/>
    </source>
</evidence>
<name>A0AAV7VQ74_PLEWA</name>
<sequence>MPLSPMSQASSAAGGEERKPTQGHESTATCPVATQWAFGLALQAVAAPPTSLLPVVAGAQNFCRSRPCLGHREARQSSHSNAQRITQRCHAHRAPATIPQSGLPSGLHRCRLSRCCLNPRAAQHMRQAQLGPPALPTPFRTSGSPGPQAPKLSEPPLIPVMSAVTPAHHSSLP</sequence>
<reference evidence="2" key="1">
    <citation type="journal article" date="2022" name="bioRxiv">
        <title>Sequencing and chromosome-scale assembly of the giantPleurodeles waltlgenome.</title>
        <authorList>
            <person name="Brown T."/>
            <person name="Elewa A."/>
            <person name="Iarovenko S."/>
            <person name="Subramanian E."/>
            <person name="Araus A.J."/>
            <person name="Petzold A."/>
            <person name="Susuki M."/>
            <person name="Suzuki K.-i.T."/>
            <person name="Hayashi T."/>
            <person name="Toyoda A."/>
            <person name="Oliveira C."/>
            <person name="Osipova E."/>
            <person name="Leigh N.D."/>
            <person name="Simon A."/>
            <person name="Yun M.H."/>
        </authorList>
    </citation>
    <scope>NUCLEOTIDE SEQUENCE</scope>
    <source>
        <strain evidence="2">20211129_DDA</strain>
        <tissue evidence="2">Liver</tissue>
    </source>
</reference>
<evidence type="ECO:0000256" key="1">
    <source>
        <dbReference type="SAM" id="MobiDB-lite"/>
    </source>
</evidence>
<proteinExistence type="predicted"/>
<evidence type="ECO:0000313" key="2">
    <source>
        <dbReference type="EMBL" id="KAJ1202526.1"/>
    </source>
</evidence>
<feature type="compositionally biased region" description="Polar residues" evidence="1">
    <location>
        <begin position="1"/>
        <end position="11"/>
    </location>
</feature>
<dbReference type="EMBL" id="JANPWB010000003">
    <property type="protein sequence ID" value="KAJ1202526.1"/>
    <property type="molecule type" value="Genomic_DNA"/>
</dbReference>
<organism evidence="2 3">
    <name type="scientific">Pleurodeles waltl</name>
    <name type="common">Iberian ribbed newt</name>
    <dbReference type="NCBI Taxonomy" id="8319"/>
    <lineage>
        <taxon>Eukaryota</taxon>
        <taxon>Metazoa</taxon>
        <taxon>Chordata</taxon>
        <taxon>Craniata</taxon>
        <taxon>Vertebrata</taxon>
        <taxon>Euteleostomi</taxon>
        <taxon>Amphibia</taxon>
        <taxon>Batrachia</taxon>
        <taxon>Caudata</taxon>
        <taxon>Salamandroidea</taxon>
        <taxon>Salamandridae</taxon>
        <taxon>Pleurodelinae</taxon>
        <taxon>Pleurodeles</taxon>
    </lineage>
</organism>
<accession>A0AAV7VQ74</accession>
<dbReference type="AlphaFoldDB" id="A0AAV7VQ74"/>
<feature type="region of interest" description="Disordered" evidence="1">
    <location>
        <begin position="1"/>
        <end position="27"/>
    </location>
</feature>
<protein>
    <submittedName>
        <fullName evidence="2">Uncharacterized protein</fullName>
    </submittedName>
</protein>
<feature type="region of interest" description="Disordered" evidence="1">
    <location>
        <begin position="126"/>
        <end position="157"/>
    </location>
</feature>
<comment type="caution">
    <text evidence="2">The sequence shown here is derived from an EMBL/GenBank/DDBJ whole genome shotgun (WGS) entry which is preliminary data.</text>
</comment>
<dbReference type="Proteomes" id="UP001066276">
    <property type="component" value="Chromosome 2_1"/>
</dbReference>